<dbReference type="Proteomes" id="UP000050865">
    <property type="component" value="Unassembled WGS sequence"/>
</dbReference>
<reference evidence="6 7" key="1">
    <citation type="journal article" date="2015" name="Genome Announc.">
        <title>Expanding the biotechnology potential of lactobacilli through comparative genomics of 213 strains and associated genera.</title>
        <authorList>
            <person name="Sun Z."/>
            <person name="Harris H.M."/>
            <person name="McCann A."/>
            <person name="Guo C."/>
            <person name="Argimon S."/>
            <person name="Zhang W."/>
            <person name="Yang X."/>
            <person name="Jeffery I.B."/>
            <person name="Cooney J.C."/>
            <person name="Kagawa T.F."/>
            <person name="Liu W."/>
            <person name="Song Y."/>
            <person name="Salvetti E."/>
            <person name="Wrobel A."/>
            <person name="Rasinkangas P."/>
            <person name="Parkhill J."/>
            <person name="Rea M.C."/>
            <person name="O'Sullivan O."/>
            <person name="Ritari J."/>
            <person name="Douillard F.P."/>
            <person name="Paul Ross R."/>
            <person name="Yang R."/>
            <person name="Briner A.E."/>
            <person name="Felis G.E."/>
            <person name="de Vos W.M."/>
            <person name="Barrangou R."/>
            <person name="Klaenhammer T.R."/>
            <person name="Caufield P.W."/>
            <person name="Cui Y."/>
            <person name="Zhang H."/>
            <person name="O'Toole P.W."/>
        </authorList>
    </citation>
    <scope>NUCLEOTIDE SEQUENCE [LARGE SCALE GENOMIC DNA]</scope>
    <source>
        <strain evidence="6 7">DSM 22697</strain>
    </source>
</reference>
<evidence type="ECO:0000256" key="1">
    <source>
        <dbReference type="ARBA" id="ARBA00009437"/>
    </source>
</evidence>
<name>A0A0R2EP17_9LACO</name>
<dbReference type="SUPFAM" id="SSF46785">
    <property type="entry name" value="Winged helix' DNA-binding domain"/>
    <property type="match status" value="1"/>
</dbReference>
<evidence type="ECO:0000256" key="2">
    <source>
        <dbReference type="ARBA" id="ARBA00023015"/>
    </source>
</evidence>
<dbReference type="GO" id="GO:0003677">
    <property type="term" value="F:DNA binding"/>
    <property type="evidence" value="ECO:0007669"/>
    <property type="project" value="UniProtKB-KW"/>
</dbReference>
<evidence type="ECO:0000313" key="6">
    <source>
        <dbReference type="EMBL" id="KRN18146.1"/>
    </source>
</evidence>
<evidence type="ECO:0000259" key="5">
    <source>
        <dbReference type="PROSITE" id="PS50931"/>
    </source>
</evidence>
<keyword evidence="2" id="KW-0805">Transcription regulation</keyword>
<dbReference type="InterPro" id="IPR036390">
    <property type="entry name" value="WH_DNA-bd_sf"/>
</dbReference>
<dbReference type="Pfam" id="PF00126">
    <property type="entry name" value="HTH_1"/>
    <property type="match status" value="1"/>
</dbReference>
<dbReference type="GO" id="GO:0005829">
    <property type="term" value="C:cytosol"/>
    <property type="evidence" value="ECO:0007669"/>
    <property type="project" value="TreeGrafter"/>
</dbReference>
<dbReference type="CDD" id="cd05466">
    <property type="entry name" value="PBP2_LTTR_substrate"/>
    <property type="match status" value="1"/>
</dbReference>
<protein>
    <submittedName>
        <fullName evidence="6">LysR family transcriptional regulator</fullName>
    </submittedName>
</protein>
<dbReference type="FunFam" id="1.10.10.10:FF:000001">
    <property type="entry name" value="LysR family transcriptional regulator"/>
    <property type="match status" value="1"/>
</dbReference>
<dbReference type="AlphaFoldDB" id="A0A0R2EP17"/>
<dbReference type="Gene3D" id="1.10.10.10">
    <property type="entry name" value="Winged helix-like DNA-binding domain superfamily/Winged helix DNA-binding domain"/>
    <property type="match status" value="1"/>
</dbReference>
<dbReference type="SUPFAM" id="SSF53850">
    <property type="entry name" value="Periplasmic binding protein-like II"/>
    <property type="match status" value="1"/>
</dbReference>
<evidence type="ECO:0000256" key="3">
    <source>
        <dbReference type="ARBA" id="ARBA00023125"/>
    </source>
</evidence>
<dbReference type="InterPro" id="IPR050950">
    <property type="entry name" value="HTH-type_LysR_regulators"/>
</dbReference>
<evidence type="ECO:0000313" key="7">
    <source>
        <dbReference type="Proteomes" id="UP000050865"/>
    </source>
</evidence>
<gene>
    <name evidence="6" type="ORF">FC75_GL000838</name>
</gene>
<dbReference type="PANTHER" id="PTHR30419:SF8">
    <property type="entry name" value="NITROGEN ASSIMILATION TRANSCRIPTIONAL ACTIVATOR-RELATED"/>
    <property type="match status" value="1"/>
</dbReference>
<dbReference type="PANTHER" id="PTHR30419">
    <property type="entry name" value="HTH-TYPE TRANSCRIPTIONAL REGULATOR YBHD"/>
    <property type="match status" value="1"/>
</dbReference>
<proteinExistence type="inferred from homology"/>
<dbReference type="PROSITE" id="PS50931">
    <property type="entry name" value="HTH_LYSR"/>
    <property type="match status" value="1"/>
</dbReference>
<comment type="similarity">
    <text evidence="1">Belongs to the LysR transcriptional regulatory family.</text>
</comment>
<organism evidence="6 7">
    <name type="scientific">Lacticaseibacillus camelliae DSM 22697 = JCM 13995</name>
    <dbReference type="NCBI Taxonomy" id="1423730"/>
    <lineage>
        <taxon>Bacteria</taxon>
        <taxon>Bacillati</taxon>
        <taxon>Bacillota</taxon>
        <taxon>Bacilli</taxon>
        <taxon>Lactobacillales</taxon>
        <taxon>Lactobacillaceae</taxon>
        <taxon>Lacticaseibacillus</taxon>
    </lineage>
</organism>
<keyword evidence="4" id="KW-0804">Transcription</keyword>
<dbReference type="InterPro" id="IPR036388">
    <property type="entry name" value="WH-like_DNA-bd_sf"/>
</dbReference>
<dbReference type="STRING" id="1423730.FC75_GL000838"/>
<dbReference type="PATRIC" id="fig|1423730.4.peg.884"/>
<dbReference type="Gene3D" id="3.40.190.290">
    <property type="match status" value="1"/>
</dbReference>
<evidence type="ECO:0000256" key="4">
    <source>
        <dbReference type="ARBA" id="ARBA00023163"/>
    </source>
</evidence>
<dbReference type="PRINTS" id="PR00039">
    <property type="entry name" value="HTHLYSR"/>
</dbReference>
<dbReference type="InterPro" id="IPR000847">
    <property type="entry name" value="LysR_HTH_N"/>
</dbReference>
<sequence>MEVGAMELRVLRYFLMVVDERNISRAAAKLHVSQPTISRQLSELEAELGVTLFERGQRRIELTVAGEYFAQQARQIVLLADKTVANVQRKHDVRGSVMIGSAEAPMMVSVAAAIRHMRETAPKVVANIYSTDAEDVHARMQTGFFDFGVVMEPTDKQDYHFINLPGATRWGVLVKKTSPLAQLEGVTASDLHNQPVIMTRQRGSVDRLRDWLGASAKQFPVVATYNLLYNASLMVSAGIGVAVCLDGIVNTTGTDLQFVPLNPQLEGHASLIWPKAGQLSPAAHAFLDAMMANLPGEKAAD</sequence>
<comment type="caution">
    <text evidence="6">The sequence shown here is derived from an EMBL/GenBank/DDBJ whole genome shotgun (WGS) entry which is preliminary data.</text>
</comment>
<dbReference type="EMBL" id="AYZJ01000098">
    <property type="protein sequence ID" value="KRN18146.1"/>
    <property type="molecule type" value="Genomic_DNA"/>
</dbReference>
<dbReference type="Pfam" id="PF03466">
    <property type="entry name" value="LysR_substrate"/>
    <property type="match status" value="1"/>
</dbReference>
<keyword evidence="3" id="KW-0238">DNA-binding</keyword>
<keyword evidence="7" id="KW-1185">Reference proteome</keyword>
<dbReference type="GO" id="GO:0003700">
    <property type="term" value="F:DNA-binding transcription factor activity"/>
    <property type="evidence" value="ECO:0007669"/>
    <property type="project" value="InterPro"/>
</dbReference>
<feature type="domain" description="HTH lysR-type" evidence="5">
    <location>
        <begin position="6"/>
        <end position="63"/>
    </location>
</feature>
<dbReference type="InterPro" id="IPR005119">
    <property type="entry name" value="LysR_subst-bd"/>
</dbReference>
<accession>A0A0R2EP17</accession>